<feature type="region of interest" description="Disordered" evidence="6">
    <location>
        <begin position="1"/>
        <end position="99"/>
    </location>
</feature>
<feature type="compositionally biased region" description="Polar residues" evidence="6">
    <location>
        <begin position="610"/>
        <end position="620"/>
    </location>
</feature>
<feature type="compositionally biased region" description="Low complexity" evidence="6">
    <location>
        <begin position="77"/>
        <end position="87"/>
    </location>
</feature>
<evidence type="ECO:0000313" key="8">
    <source>
        <dbReference type="Proteomes" id="UP000693970"/>
    </source>
</evidence>
<dbReference type="AlphaFoldDB" id="A0A9K3LXT7"/>
<protein>
    <submittedName>
        <fullName evidence="7">Repair protein rad1/Rec1/rad17</fullName>
    </submittedName>
</protein>
<proteinExistence type="inferred from homology"/>
<keyword evidence="5" id="KW-0539">Nucleus</keyword>
<feature type="compositionally biased region" description="Acidic residues" evidence="6">
    <location>
        <begin position="88"/>
        <end position="99"/>
    </location>
</feature>
<dbReference type="GO" id="GO:0000077">
    <property type="term" value="P:DNA damage checkpoint signaling"/>
    <property type="evidence" value="ECO:0007669"/>
    <property type="project" value="InterPro"/>
</dbReference>
<feature type="compositionally biased region" description="Polar residues" evidence="6">
    <location>
        <begin position="28"/>
        <end position="45"/>
    </location>
</feature>
<evidence type="ECO:0000313" key="7">
    <source>
        <dbReference type="EMBL" id="KAG7370489.1"/>
    </source>
</evidence>
<organism evidence="7 8">
    <name type="scientific">Nitzschia inconspicua</name>
    <dbReference type="NCBI Taxonomy" id="303405"/>
    <lineage>
        <taxon>Eukaryota</taxon>
        <taxon>Sar</taxon>
        <taxon>Stramenopiles</taxon>
        <taxon>Ochrophyta</taxon>
        <taxon>Bacillariophyta</taxon>
        <taxon>Bacillariophyceae</taxon>
        <taxon>Bacillariophycidae</taxon>
        <taxon>Bacillariales</taxon>
        <taxon>Bacillariaceae</taxon>
        <taxon>Nitzschia</taxon>
    </lineage>
</organism>
<comment type="similarity">
    <text evidence="2">Belongs to the rad1 family.</text>
</comment>
<comment type="caution">
    <text evidence="7">The sequence shown here is derived from an EMBL/GenBank/DDBJ whole genome shotgun (WGS) entry which is preliminary data.</text>
</comment>
<evidence type="ECO:0000256" key="5">
    <source>
        <dbReference type="ARBA" id="ARBA00023242"/>
    </source>
</evidence>
<dbReference type="PANTHER" id="PTHR10870">
    <property type="entry name" value="CELL CYCLE CHECKPOINT PROTEIN RAD1"/>
    <property type="match status" value="1"/>
</dbReference>
<evidence type="ECO:0000256" key="2">
    <source>
        <dbReference type="ARBA" id="ARBA00010991"/>
    </source>
</evidence>
<feature type="compositionally biased region" description="Polar residues" evidence="6">
    <location>
        <begin position="673"/>
        <end position="694"/>
    </location>
</feature>
<feature type="compositionally biased region" description="Basic residues" evidence="6">
    <location>
        <begin position="624"/>
        <end position="637"/>
    </location>
</feature>
<evidence type="ECO:0000256" key="1">
    <source>
        <dbReference type="ARBA" id="ARBA00004123"/>
    </source>
</evidence>
<sequence length="720" mass="81132">MAVYTASPSSESDSNNSNAGDLRFGRQRLSSGLDSAVSFTGSSAAGNKIQKNRSARSPTTNRSHRSHSLLEEEARSNQGGNEQNQTEQQEEEHQEEEMEDDIMFLCRCENPKLLVEILQSFSKTGLSSSSSHQRKSFTTSTTQGSSAVNITQTQRRSTVVLPTQPMTIFCSANAMTIHSQSSNKQFQASMELPCTFFQHYQLAQHPNHNDQQEDDKENTETDTFDFTIHWHTFLQCLTVLLTTANSSAVPFVGGSNNYNNNSTSSTIISSTLTMAYHTSTELLRLEWETFHQHNHHQSIMATAAIPGLETPEAEEAAELSAAFQQSPIAARWLSTSTCLKEAKTELELVPGATLVQVEFWQEQPNKSNNHLGTTTKLQPCLRLLTKGYSSQVTVEIPGSIEFSNPSDTLYYSQQPRKPHKLIHTYTLAHWRQALQPLDMAKETCISVNQQGILAVQHSLTVHRGNTSRNLDEDDDDGTLAVFCDFLLLPMVEQLQEDYDDENDKQSTDDDDDHNDSYTESSGLKTQSSHNNRHGTDDEATTQSYPARHRSTSRTNRNDDDDDDDDDRRSASLPIGSDDDDDEDERNEQPVLKRSAMLFPSLTGAVHDTPHSTLTQETMESSVLRHQRRRDQRKRHRRASNERQQPQQQQHRLATHQESQQHAQDDDDDDDDSGSVNLLQDSPPSHAPQKQQPHFYSSDENDRDEEDRHYCSSPEIVYGES</sequence>
<feature type="compositionally biased region" description="Low complexity" evidence="6">
    <location>
        <begin position="7"/>
        <end position="18"/>
    </location>
</feature>
<name>A0A9K3LXT7_9STRA</name>
<feature type="compositionally biased region" description="Acidic residues" evidence="6">
    <location>
        <begin position="576"/>
        <end position="585"/>
    </location>
</feature>
<keyword evidence="8" id="KW-1185">Reference proteome</keyword>
<dbReference type="Pfam" id="PF02144">
    <property type="entry name" value="Rad1"/>
    <property type="match status" value="1"/>
</dbReference>
<feature type="compositionally biased region" description="Polar residues" evidence="6">
    <location>
        <begin position="517"/>
        <end position="529"/>
    </location>
</feature>
<evidence type="ECO:0000256" key="6">
    <source>
        <dbReference type="SAM" id="MobiDB-lite"/>
    </source>
</evidence>
<feature type="compositionally biased region" description="Polar residues" evidence="6">
    <location>
        <begin position="136"/>
        <end position="150"/>
    </location>
</feature>
<gene>
    <name evidence="7" type="ORF">IV203_019059</name>
</gene>
<evidence type="ECO:0000256" key="4">
    <source>
        <dbReference type="ARBA" id="ARBA00023204"/>
    </source>
</evidence>
<accession>A0A9K3LXT7</accession>
<dbReference type="OrthoDB" id="337581at2759"/>
<dbReference type="PANTHER" id="PTHR10870:SF0">
    <property type="entry name" value="CELL CYCLE CHECKPOINT PROTEIN RAD1"/>
    <property type="match status" value="1"/>
</dbReference>
<reference evidence="7" key="1">
    <citation type="journal article" date="2021" name="Sci. Rep.">
        <title>Diploid genomic architecture of Nitzschia inconspicua, an elite biomass production diatom.</title>
        <authorList>
            <person name="Oliver A."/>
            <person name="Podell S."/>
            <person name="Pinowska A."/>
            <person name="Traller J.C."/>
            <person name="Smith S.R."/>
            <person name="McClure R."/>
            <person name="Beliaev A."/>
            <person name="Bohutskyi P."/>
            <person name="Hill E.A."/>
            <person name="Rabines A."/>
            <person name="Zheng H."/>
            <person name="Allen L.Z."/>
            <person name="Kuo A."/>
            <person name="Grigoriev I.V."/>
            <person name="Allen A.E."/>
            <person name="Hazlebeck D."/>
            <person name="Allen E.E."/>
        </authorList>
    </citation>
    <scope>NUCLEOTIDE SEQUENCE</scope>
    <source>
        <strain evidence="7">Hildebrandi</strain>
    </source>
</reference>
<dbReference type="GO" id="GO:0030896">
    <property type="term" value="C:checkpoint clamp complex"/>
    <property type="evidence" value="ECO:0007669"/>
    <property type="project" value="TreeGrafter"/>
</dbReference>
<feature type="compositionally biased region" description="Acidic residues" evidence="6">
    <location>
        <begin position="498"/>
        <end position="513"/>
    </location>
</feature>
<dbReference type="InterPro" id="IPR003021">
    <property type="entry name" value="Rad1_Rec1_Rad17"/>
</dbReference>
<dbReference type="GO" id="GO:0006281">
    <property type="term" value="P:DNA repair"/>
    <property type="evidence" value="ECO:0007669"/>
    <property type="project" value="UniProtKB-KW"/>
</dbReference>
<feature type="region of interest" description="Disordered" evidence="6">
    <location>
        <begin position="125"/>
        <end position="150"/>
    </location>
</feature>
<dbReference type="EMBL" id="JAGRRH010000004">
    <property type="protein sequence ID" value="KAG7370489.1"/>
    <property type="molecule type" value="Genomic_DNA"/>
</dbReference>
<dbReference type="Proteomes" id="UP000693970">
    <property type="component" value="Unassembled WGS sequence"/>
</dbReference>
<keyword evidence="4" id="KW-0234">DNA repair</keyword>
<keyword evidence="3" id="KW-0227">DNA damage</keyword>
<reference evidence="7" key="2">
    <citation type="submission" date="2021-04" db="EMBL/GenBank/DDBJ databases">
        <authorList>
            <person name="Podell S."/>
        </authorList>
    </citation>
    <scope>NUCLEOTIDE SEQUENCE</scope>
    <source>
        <strain evidence="7">Hildebrandi</strain>
    </source>
</reference>
<comment type="subcellular location">
    <subcellularLocation>
        <location evidence="1">Nucleus</location>
    </subcellularLocation>
</comment>
<evidence type="ECO:0000256" key="3">
    <source>
        <dbReference type="ARBA" id="ARBA00022763"/>
    </source>
</evidence>
<feature type="region of interest" description="Disordered" evidence="6">
    <location>
        <begin position="498"/>
        <end position="720"/>
    </location>
</feature>